<organism evidence="1 2">
    <name type="scientific">Stenotrophomonas pavanii</name>
    <dbReference type="NCBI Taxonomy" id="487698"/>
    <lineage>
        <taxon>Bacteria</taxon>
        <taxon>Pseudomonadati</taxon>
        <taxon>Pseudomonadota</taxon>
        <taxon>Gammaproteobacteria</taxon>
        <taxon>Lysobacterales</taxon>
        <taxon>Lysobacteraceae</taxon>
        <taxon>Stenotrophomonas</taxon>
    </lineage>
</organism>
<name>A0A246KX85_9GAMM</name>
<gene>
    <name evidence="1" type="ORF">CEE55_18180</name>
</gene>
<evidence type="ECO:0000313" key="2">
    <source>
        <dbReference type="Proteomes" id="UP000197904"/>
    </source>
</evidence>
<dbReference type="EMBL" id="NIXP01000123">
    <property type="protein sequence ID" value="OWR28960.1"/>
    <property type="molecule type" value="Genomic_DNA"/>
</dbReference>
<protein>
    <submittedName>
        <fullName evidence="1">Uncharacterized protein</fullName>
    </submittedName>
</protein>
<proteinExistence type="predicted"/>
<dbReference type="AlphaFoldDB" id="A0A246KX85"/>
<dbReference type="Proteomes" id="UP000197904">
    <property type="component" value="Unassembled WGS sequence"/>
</dbReference>
<reference evidence="1 2" key="1">
    <citation type="submission" date="2017-06" db="EMBL/GenBank/DDBJ databases">
        <authorList>
            <person name="Kim H.J."/>
            <person name="Triplett B.A."/>
        </authorList>
    </citation>
    <scope>NUCLEOTIDE SEQUENCE [LARGE SCALE GENOMIC DNA]</scope>
    <source>
        <strain evidence="1 2">S18795</strain>
    </source>
</reference>
<evidence type="ECO:0000313" key="1">
    <source>
        <dbReference type="EMBL" id="OWR28960.1"/>
    </source>
</evidence>
<comment type="caution">
    <text evidence="1">The sequence shown here is derived from an EMBL/GenBank/DDBJ whole genome shotgun (WGS) entry which is preliminary data.</text>
</comment>
<accession>A0A246KX85</accession>
<sequence>MGRATRNVVSGYNRDRVFQARIYAPERRALVTDFNGALPSGVRITKATWNTWDNYPAVMADPSIADSGRACQVVVTAQVDGISCIRLAVDLDNGERFVAHHVIQVLPARYMQPDNWINGPTQLVAYPVAPPLP</sequence>
<dbReference type="RefSeq" id="WP_088476303.1">
    <property type="nucleotide sequence ID" value="NZ_NIXP01000123.1"/>
</dbReference>